<feature type="domain" description="PA" evidence="12">
    <location>
        <begin position="441"/>
        <end position="545"/>
    </location>
</feature>
<sequence>MLTFGCFAQIPTAKIQDYLDAHRVSFGLTVGDVANWKVESTTSSKATGITNYYINQTFQNIEVYGSNSNIWYKNGEVLDAKMNFVNNLATKINTISPSIDVLSGLNYAHIALNESLISHEIIQVSDQNKYLISNGALTEDFVNAKLVFQNVNNQLKLAWHYEFYSQDYKHLWSVRIDALNGDLLEKFDGVLTCNFGDTNHKNHNHTNFFFTKKGFKESNLSALDIQSGSYRVYPYYIESPNHGSRSLISNPHDVTSSPYGWHDTNGADGAEFTITRGNNVHAQEDINGNNGTGASPDGGASLLFDYPYGGNGVTADNYTDAATTNLFYMNNIMHDVWYHYGFDEPNGNFQQNNYGNGGANSPFGDYVFADSQDGSGTNNANFSTPSDGTRPRMQMFLWDVGPTPMNLVVNSPTGVAGEYFVADNVFSPGHIDLPAMPGLTTDLVLYEDATPDQTDACEAALNSAMISGKIVIVRRGTCPFTQKVLNAQNAGAAAVIVVNDYGHLTTNPGCTASCIDPNQYVGMSGADASITIPAVFVNYNIGEAIIAAMSSNTVNVTLRNQDTGFINADGDFDNVVIAHEYGHGISTRLTGGPATSCLNNQEQMGEGWSDFFGLMMQMKSGDQPEDVKGIGTYVVSEPTSGTGIRTYPYSTDMGINPFTFADTNTEVVPHGVGSVWATMLWDLAWAYVGKYGYDPDIYNGTGGNNKVMQLVLDGLKLQGCSPTFVSGRDALIAADQATTGGQDYCLIWEVFARRGLGQNASSGGSNSSTDQVEDFTVPPAGPNCVLSANYFDNKELIKVYPNPSNGMLNLRVNNYSGELTVEMFDLNGRKVFSNTDGNFSVEKSLNINSLQSGVYLLKLTGDNLTFTQKVIKN</sequence>
<dbReference type="PANTHER" id="PTHR33478">
    <property type="entry name" value="EXTRACELLULAR METALLOPROTEINASE MEP"/>
    <property type="match status" value="1"/>
</dbReference>
<keyword evidence="9" id="KW-0862">Zinc</keyword>
<keyword evidence="5" id="KW-0645">Protease</keyword>
<dbReference type="EMBL" id="AP024749">
    <property type="protein sequence ID" value="BCY27554.1"/>
    <property type="molecule type" value="Genomic_DNA"/>
</dbReference>
<evidence type="ECO:0000259" key="12">
    <source>
        <dbReference type="Pfam" id="PF02225"/>
    </source>
</evidence>
<evidence type="ECO:0000256" key="6">
    <source>
        <dbReference type="ARBA" id="ARBA00022723"/>
    </source>
</evidence>
<evidence type="ECO:0000256" key="9">
    <source>
        <dbReference type="ARBA" id="ARBA00022833"/>
    </source>
</evidence>
<dbReference type="PRINTS" id="PR00999">
    <property type="entry name" value="FUNGALYSIN"/>
</dbReference>
<dbReference type="NCBIfam" id="NF038113">
    <property type="entry name" value="T9SSA_dep_M36"/>
    <property type="match status" value="1"/>
</dbReference>
<keyword evidence="7" id="KW-0732">Signal</keyword>
<evidence type="ECO:0000256" key="5">
    <source>
        <dbReference type="ARBA" id="ARBA00022670"/>
    </source>
</evidence>
<evidence type="ECO:0000256" key="1">
    <source>
        <dbReference type="ARBA" id="ARBA00001947"/>
    </source>
</evidence>
<dbReference type="SUPFAM" id="SSF52025">
    <property type="entry name" value="PA domain"/>
    <property type="match status" value="1"/>
</dbReference>
<dbReference type="Proteomes" id="UP000825258">
    <property type="component" value="Chromosome"/>
</dbReference>
<evidence type="ECO:0000256" key="4">
    <source>
        <dbReference type="ARBA" id="ARBA00022525"/>
    </source>
</evidence>
<dbReference type="Pfam" id="PF02128">
    <property type="entry name" value="Peptidase_M36"/>
    <property type="match status" value="1"/>
</dbReference>
<evidence type="ECO:0000256" key="8">
    <source>
        <dbReference type="ARBA" id="ARBA00022801"/>
    </source>
</evidence>
<evidence type="ECO:0000256" key="3">
    <source>
        <dbReference type="ARBA" id="ARBA00006006"/>
    </source>
</evidence>
<comment type="subcellular location">
    <subcellularLocation>
        <location evidence="2">Secreted</location>
    </subcellularLocation>
</comment>
<dbReference type="InterPro" id="IPR050371">
    <property type="entry name" value="Fungal_virulence_M36"/>
</dbReference>
<keyword evidence="8" id="KW-0378">Hydrolase</keyword>
<evidence type="ECO:0000256" key="11">
    <source>
        <dbReference type="ARBA" id="ARBA00023145"/>
    </source>
</evidence>
<keyword evidence="6" id="KW-0479">Metal-binding</keyword>
<evidence type="ECO:0000259" key="13">
    <source>
        <dbReference type="Pfam" id="PF18962"/>
    </source>
</evidence>
<keyword evidence="4" id="KW-0964">Secreted</keyword>
<comment type="cofactor">
    <cofactor evidence="1">
        <name>Zn(2+)</name>
        <dbReference type="ChEBI" id="CHEBI:29105"/>
    </cofactor>
</comment>
<dbReference type="PANTHER" id="PTHR33478:SF1">
    <property type="entry name" value="EXTRACELLULAR METALLOPROTEINASE MEP"/>
    <property type="match status" value="1"/>
</dbReference>
<evidence type="ECO:0000256" key="7">
    <source>
        <dbReference type="ARBA" id="ARBA00022729"/>
    </source>
</evidence>
<dbReference type="InterPro" id="IPR046450">
    <property type="entry name" value="PA_dom_sf"/>
</dbReference>
<dbReference type="CDD" id="cd04818">
    <property type="entry name" value="PA_subtilisin_1"/>
    <property type="match status" value="1"/>
</dbReference>
<dbReference type="Pfam" id="PF02225">
    <property type="entry name" value="PA"/>
    <property type="match status" value="1"/>
</dbReference>
<organism evidence="14 15">
    <name type="scientific">Flavobacterium okayamense</name>
    <dbReference type="NCBI Taxonomy" id="2830782"/>
    <lineage>
        <taxon>Bacteria</taxon>
        <taxon>Pseudomonadati</taxon>
        <taxon>Bacteroidota</taxon>
        <taxon>Flavobacteriia</taxon>
        <taxon>Flavobacteriales</taxon>
        <taxon>Flavobacteriaceae</taxon>
        <taxon>Flavobacterium</taxon>
    </lineage>
</organism>
<dbReference type="InterPro" id="IPR027268">
    <property type="entry name" value="Peptidase_M4/M1_CTD_sf"/>
</dbReference>
<reference evidence="14 15" key="1">
    <citation type="submission" date="2021-06" db="EMBL/GenBank/DDBJ databases">
        <title>Whole genome sequences of Flavobacterium sp. KK2020170 and assembly.</title>
        <authorList>
            <person name="Kitahara K."/>
            <person name="Miyoshi S."/>
            <person name="Uesaka K."/>
        </authorList>
    </citation>
    <scope>NUCLEOTIDE SEQUENCE [LARGE SCALE GENOMIC DNA]</scope>
    <source>
        <strain evidence="14 15">KK2020170</strain>
    </source>
</reference>
<proteinExistence type="inferred from homology"/>
<dbReference type="InterPro" id="IPR003137">
    <property type="entry name" value="PA_domain"/>
</dbReference>
<evidence type="ECO:0000313" key="14">
    <source>
        <dbReference type="EMBL" id="BCY27554.1"/>
    </source>
</evidence>
<keyword evidence="15" id="KW-1185">Reference proteome</keyword>
<comment type="similarity">
    <text evidence="3">Belongs to the peptidase M36 family.</text>
</comment>
<evidence type="ECO:0000256" key="2">
    <source>
        <dbReference type="ARBA" id="ARBA00004613"/>
    </source>
</evidence>
<gene>
    <name evidence="14" type="ORF">KK2020170_04220</name>
</gene>
<dbReference type="InterPro" id="IPR001842">
    <property type="entry name" value="Peptidase_M36"/>
</dbReference>
<name>A0ABN6HSE6_9FLAO</name>
<feature type="domain" description="Secretion system C-terminal sorting" evidence="13">
    <location>
        <begin position="799"/>
        <end position="871"/>
    </location>
</feature>
<keyword evidence="11" id="KW-0865">Zymogen</keyword>
<dbReference type="Gene3D" id="3.10.170.10">
    <property type="match status" value="1"/>
</dbReference>
<accession>A0ABN6HSE6</accession>
<evidence type="ECO:0000256" key="10">
    <source>
        <dbReference type="ARBA" id="ARBA00023049"/>
    </source>
</evidence>
<dbReference type="SUPFAM" id="SSF55486">
    <property type="entry name" value="Metalloproteases ('zincins'), catalytic domain"/>
    <property type="match status" value="1"/>
</dbReference>
<keyword evidence="10" id="KW-0482">Metalloprotease</keyword>
<protein>
    <submittedName>
        <fullName evidence="14">Peptidase M36</fullName>
    </submittedName>
</protein>
<evidence type="ECO:0000313" key="15">
    <source>
        <dbReference type="Proteomes" id="UP000825258"/>
    </source>
</evidence>
<dbReference type="Gene3D" id="1.10.390.10">
    <property type="entry name" value="Neutral Protease Domain 2"/>
    <property type="match status" value="1"/>
</dbReference>
<dbReference type="Gene3D" id="3.50.30.30">
    <property type="match status" value="1"/>
</dbReference>
<dbReference type="NCBIfam" id="TIGR04183">
    <property type="entry name" value="Por_Secre_tail"/>
    <property type="match status" value="1"/>
</dbReference>
<dbReference type="InterPro" id="IPR026444">
    <property type="entry name" value="Secre_tail"/>
</dbReference>
<dbReference type="CDD" id="cd09596">
    <property type="entry name" value="M36"/>
    <property type="match status" value="1"/>
</dbReference>
<dbReference type="Pfam" id="PF18962">
    <property type="entry name" value="Por_Secre_tail"/>
    <property type="match status" value="1"/>
</dbReference>